<dbReference type="EMBL" id="PEXV01000066">
    <property type="protein sequence ID" value="PIS41676.1"/>
    <property type="molecule type" value="Genomic_DNA"/>
</dbReference>
<sequence>MFITHPRIKALLILATFVLLFTIFIHPVHAVSDNLLCEDPQGNVIPDRSKLIKVAIPIPGFVHEIICYDTQNSGQKIEKERYYYVVSLSDYLANLYQYFVGIVGILAAVMIMYGGIMWILAAGNQSRIQSAKNVIFSAIIGVVIAFSSYLLLYLLNPRTVDYETLQATLDVQAIQKVGDYSEFCKDFENPGTLNPLTYQYYFHIIDKGTEAIGVDRPTTSYIGSEYYCGDKVAKLEVGKNYVVGDKTGICYGDKCATQGQVCVNTGPSSYECQSTFLRGKINWPSSTMMYVDYITLVPVCINGEVPGGGLQQGGDLKNNITEEAHSYTFPFNGGGSIGDYATNLRSKMQDCVRVVLNKNEPEPGKTDLDYFAGFYMDVEVNDDTSWGWTTDDSYAVGTECIPVQGVDWSKKSPSDLTKDEWMQIIVNEQLIPWSAFFEDPTDPQASDVCKRDLNYCLLRTKTCNLEINRQQYPSR</sequence>
<dbReference type="AlphaFoldDB" id="A0A2H0YTB8"/>
<protein>
    <submittedName>
        <fullName evidence="2">Uncharacterized protein</fullName>
    </submittedName>
</protein>
<dbReference type="InterPro" id="IPR043993">
    <property type="entry name" value="T4SS_pilin"/>
</dbReference>
<gene>
    <name evidence="2" type="ORF">COT25_01800</name>
</gene>
<name>A0A2H0YTB8_9BACT</name>
<keyword evidence="1" id="KW-0812">Transmembrane</keyword>
<keyword evidence="1" id="KW-0472">Membrane</keyword>
<evidence type="ECO:0000256" key="1">
    <source>
        <dbReference type="SAM" id="Phobius"/>
    </source>
</evidence>
<reference evidence="3" key="1">
    <citation type="submission" date="2017-09" db="EMBL/GenBank/DDBJ databases">
        <title>Depth-based differentiation of microbial function through sediment-hosted aquifers and enrichment of novel symbionts in the deep terrestrial subsurface.</title>
        <authorList>
            <person name="Probst A.J."/>
            <person name="Ladd B."/>
            <person name="Jarett J.K."/>
            <person name="Geller-Mcgrath D.E."/>
            <person name="Sieber C.M.K."/>
            <person name="Emerson J.B."/>
            <person name="Anantharaman K."/>
            <person name="Thomas B.C."/>
            <person name="Malmstrom R."/>
            <person name="Stieglmeier M."/>
            <person name="Klingl A."/>
            <person name="Woyke T."/>
            <person name="Ryan C.M."/>
            <person name="Banfield J.F."/>
        </authorList>
    </citation>
    <scope>NUCLEOTIDE SEQUENCE [LARGE SCALE GENOMIC DNA]</scope>
</reference>
<feature type="transmembrane region" description="Helical" evidence="1">
    <location>
        <begin position="95"/>
        <end position="122"/>
    </location>
</feature>
<feature type="transmembrane region" description="Helical" evidence="1">
    <location>
        <begin position="134"/>
        <end position="155"/>
    </location>
</feature>
<dbReference type="Proteomes" id="UP000228711">
    <property type="component" value="Unassembled WGS sequence"/>
</dbReference>
<comment type="caution">
    <text evidence="2">The sequence shown here is derived from an EMBL/GenBank/DDBJ whole genome shotgun (WGS) entry which is preliminary data.</text>
</comment>
<proteinExistence type="predicted"/>
<dbReference type="Pfam" id="PF18895">
    <property type="entry name" value="T4SS_pilin"/>
    <property type="match status" value="1"/>
</dbReference>
<evidence type="ECO:0000313" key="2">
    <source>
        <dbReference type="EMBL" id="PIS41676.1"/>
    </source>
</evidence>
<evidence type="ECO:0000313" key="3">
    <source>
        <dbReference type="Proteomes" id="UP000228711"/>
    </source>
</evidence>
<accession>A0A2H0YTB8</accession>
<keyword evidence="1" id="KW-1133">Transmembrane helix</keyword>
<organism evidence="2 3">
    <name type="scientific">Candidatus Kerfeldbacteria bacterium CG08_land_8_20_14_0_20_42_7</name>
    <dbReference type="NCBI Taxonomy" id="2014245"/>
    <lineage>
        <taxon>Bacteria</taxon>
        <taxon>Candidatus Kerfeldiibacteriota</taxon>
    </lineage>
</organism>